<dbReference type="EMBL" id="CP065592">
    <property type="protein sequence ID" value="QPQ55485.1"/>
    <property type="molecule type" value="Genomic_DNA"/>
</dbReference>
<dbReference type="InterPro" id="IPR013784">
    <property type="entry name" value="Carb-bd-like_fold"/>
</dbReference>
<dbReference type="NCBIfam" id="TIGR01451">
    <property type="entry name" value="B_ant_repeat"/>
    <property type="match status" value="1"/>
</dbReference>
<dbReference type="InterPro" id="IPR001434">
    <property type="entry name" value="OmcB-like_DUF11"/>
</dbReference>
<reference evidence="2 3" key="1">
    <citation type="submission" date="2020-11" db="EMBL/GenBank/DDBJ databases">
        <title>Genome seq and assembly of Sphingosinicella sp.</title>
        <authorList>
            <person name="Chhetri G."/>
        </authorList>
    </citation>
    <scope>NUCLEOTIDE SEQUENCE [LARGE SCALE GENOMIC DNA]</scope>
    <source>
        <strain evidence="2 3">UDD2</strain>
    </source>
</reference>
<sequence length="1695" mass="182715">MRRSSHLFGAIFALLVPLAAIVPVHADTSGSYSRIVTNVAALEWDTGQGVARQLSNRVDLTVIVPEPQHNLKTYRLSGTGNANERPSLQGASCQGSGGEIPFAFEGVRSGVPIDAAPVMETSAIRPGEPLILGVERPDANQDPNAIDQVMITIDIGGDREEVTLVETANNSAIFMGGIATRATPPAPVHGDCRLSLDPGTQTPVDAATEAGEPPFADTQLNVLIDPYGIAFDSGDGAAVDGVTISIVDADTGAPADVFGDDGVSRYPSTVVTGQTVTDSGGQVYQFPEGEYRFPLMRQGRYRLVFTPPSPYTAPSQRTPEDMAHLIRPDGQPFDIVGGSYGGIIILDNPAPVRVDIPLDRPGAQMALTKVASKAVAEAGDLVQYQVTIRNPDQTRRTAEITVTDLIPPEMRLRLNTLRLDGQKADAGVSADGRTLTVKVPPIPGGASAHITYALEVRPDARPGQAVNRASAVDALGAASNVADAIVRITRETIADRMSIIGRVIDADCSADPEKAPGIPGVRVMLEDGSYAVTDEDGRYHFEGVEPGLHVVQMDDLTLPADRAAVDCAVNSRSAGRAFSRFVEGQGGSLKRVDFRAIKSDARAAAAKAAPARPVPLTDAAYAGAERDWLTGQKPGVEWLFPEPEHNPRAPVVRVAIKHGAGHTVALFNNGKPVDKIAFDGTRTSADGSVAVSLWRGIPIETKGFTTTLTAEVRDAGGTLVETLERKVHFAASPMNAELVREKSVLVADGVTRPVIALRLTDRDGRPVHNGLVGDFEVPAPYYPAVEADAQQARQLAGLERGQPVWRVVGDEGIAYIELEPTTASGSFGLRLNFRDDDAVREQRLEIWLSPGDRPWTVVGLAAGTVGFNKLQGRMEDLGDGEDNDVLTDGRLALYAKGKISGKWLMTLAYDSDKKEDETRFGGIIDPTAYYTVYADRSERRYDAASVRKLYLKLERPQFYALFGDYETGIDEPELARYVRSLNGVKTEYRSERVSATAFAADTPTRHRRDEIQGNGLSGPYALGARDILPNSERIILEVRDRLRSDRIVSTRLLTRHIDYDIDYAAGTLRFREPILSRTSDLDPQFIVADYEVDGVAKREINAGGRVSIRTADQKLQVSATAIRDEDDRAETTLAGADIRYRPNLATEIRAEVAVSDTKGKNNAGDGGTATAWLVEAEHHGANIDLLAYAREQEGGFGVGQLNASENGTRKIGADARIKIADGLSLTASGWHEDYLSSNARRIAGRALLEYRRNDLAGRAGIVFADDRLADGRTATSQLLQLGATKRFLDNKLELDAQTELPIGGKNDSIDFPAQHRFGARYALSPAVQLVGAYEIADGETIDARTFRAGFDVKPWAGARFAVTGNFQDIAEYGARSFAAYGLSQSFVLDKHWSVDFSVDGNRTLTGIDPSDVLNPRQPVASGGFIGSGGLTEDFTALTAGATYRAALWSITGRAEYRDGEDENRYGFTAAALRQIGEGRAVGAAFNWFTAKVDGGAETSTANLQMSWAHRPADSEWSFLDKLELRDDKVTGTVAGIPGPLGGGLAVTGDARSQRVINHLSLNWSPNGQYDGSWLNRTEVSLYWGSRYVSDSFGEDDIGGWSNVLGGDIRYDLTGRVDLGLSASIRQGLSGDSYSYALGPNIGLSPFENGWLSVGWNVIGFWDRDFSDERYTRAGPYVTMRLKFDQQTLQGLGLGQ</sequence>
<dbReference type="SUPFAM" id="SSF49452">
    <property type="entry name" value="Starch-binding domain-like"/>
    <property type="match status" value="1"/>
</dbReference>
<organism evidence="2 3">
    <name type="scientific">Allosphingosinicella flava</name>
    <dbReference type="NCBI Taxonomy" id="2771430"/>
    <lineage>
        <taxon>Bacteria</taxon>
        <taxon>Pseudomonadati</taxon>
        <taxon>Pseudomonadota</taxon>
        <taxon>Alphaproteobacteria</taxon>
        <taxon>Sphingomonadales</taxon>
        <taxon>Sphingomonadaceae</taxon>
        <taxon>Allosphingosinicella</taxon>
    </lineage>
</organism>
<keyword evidence="3" id="KW-1185">Reference proteome</keyword>
<evidence type="ECO:0000259" key="1">
    <source>
        <dbReference type="Pfam" id="PF01345"/>
    </source>
</evidence>
<proteinExistence type="predicted"/>
<dbReference type="GO" id="GO:0030246">
    <property type="term" value="F:carbohydrate binding"/>
    <property type="evidence" value="ECO:0007669"/>
    <property type="project" value="InterPro"/>
</dbReference>
<evidence type="ECO:0000313" key="2">
    <source>
        <dbReference type="EMBL" id="QPQ55485.1"/>
    </source>
</evidence>
<protein>
    <submittedName>
        <fullName evidence="2">DUF11 domain-containing protein</fullName>
    </submittedName>
</protein>
<dbReference type="InterPro" id="IPR047589">
    <property type="entry name" value="DUF11_rpt"/>
</dbReference>
<accession>A0A7T2GKE4</accession>
<gene>
    <name evidence="2" type="ORF">IC614_02445</name>
</gene>
<dbReference type="Pfam" id="PF01345">
    <property type="entry name" value="DUF11"/>
    <property type="match status" value="1"/>
</dbReference>
<feature type="domain" description="DUF11" evidence="1">
    <location>
        <begin position="365"/>
        <end position="472"/>
    </location>
</feature>
<dbReference type="KEGG" id="sflv:IC614_02445"/>
<evidence type="ECO:0000313" key="3">
    <source>
        <dbReference type="Proteomes" id="UP000594873"/>
    </source>
</evidence>
<dbReference type="Proteomes" id="UP000594873">
    <property type="component" value="Chromosome"/>
</dbReference>
<name>A0A7T2GKE4_9SPHN</name>